<organism evidence="2">
    <name type="scientific">Timema cristinae</name>
    <name type="common">Walking stick</name>
    <dbReference type="NCBI Taxonomy" id="61476"/>
    <lineage>
        <taxon>Eukaryota</taxon>
        <taxon>Metazoa</taxon>
        <taxon>Ecdysozoa</taxon>
        <taxon>Arthropoda</taxon>
        <taxon>Hexapoda</taxon>
        <taxon>Insecta</taxon>
        <taxon>Pterygota</taxon>
        <taxon>Neoptera</taxon>
        <taxon>Polyneoptera</taxon>
        <taxon>Phasmatodea</taxon>
        <taxon>Timematodea</taxon>
        <taxon>Timematoidea</taxon>
        <taxon>Timematidae</taxon>
        <taxon>Timema</taxon>
    </lineage>
</organism>
<protein>
    <recommendedName>
        <fullName evidence="1">CARMIL pleckstrin homology domain-containing protein</fullName>
    </recommendedName>
</protein>
<dbReference type="InterPro" id="IPR011993">
    <property type="entry name" value="PH-like_dom_sf"/>
</dbReference>
<evidence type="ECO:0000259" key="1">
    <source>
        <dbReference type="Pfam" id="PF17888"/>
    </source>
</evidence>
<proteinExistence type="predicted"/>
<reference evidence="2" key="1">
    <citation type="submission" date="2020-11" db="EMBL/GenBank/DDBJ databases">
        <authorList>
            <person name="Tran Van P."/>
        </authorList>
    </citation>
    <scope>NUCLEOTIDE SEQUENCE</scope>
</reference>
<evidence type="ECO:0000313" key="2">
    <source>
        <dbReference type="EMBL" id="CAD7411194.1"/>
    </source>
</evidence>
<dbReference type="AlphaFoldDB" id="A0A7R9DAJ3"/>
<dbReference type="EMBL" id="OC322088">
    <property type="protein sequence ID" value="CAD7411194.1"/>
    <property type="molecule type" value="Genomic_DNA"/>
</dbReference>
<name>A0A7R9DAJ3_TIMCR</name>
<dbReference type="Gene3D" id="2.30.29.30">
    <property type="entry name" value="Pleckstrin-homology domain (PH domain)/Phosphotyrosine-binding domain (PTB)"/>
    <property type="match status" value="1"/>
</dbReference>
<feature type="domain" description="CARMIL pleckstrin homology" evidence="1">
    <location>
        <begin position="25"/>
        <end position="139"/>
    </location>
</feature>
<dbReference type="Pfam" id="PF17888">
    <property type="entry name" value="Carm_PH"/>
    <property type="match status" value="1"/>
</dbReference>
<sequence length="144" mass="16221">MDDGNDAYVTRESVKSLLGKHVKILHKNVVKLETKGDKTDNRVLVFSPCRLFLLTAKVPTRSLAIQIRQEHLARTSTDSDIDSHFHYLEIQAIESKKSNQLILTVADKLYSFLTPEENGTQEVDNMVMALGLAIRNIFPTVPLT</sequence>
<dbReference type="InterPro" id="IPR041245">
    <property type="entry name" value="CARMIL_PH"/>
</dbReference>
<accession>A0A7R9DAJ3</accession>
<gene>
    <name evidence="2" type="ORF">TCEB3V08_LOCUS10836</name>
</gene>